<reference evidence="1 2" key="1">
    <citation type="journal article" date="2014" name="Genome Announc.">
        <title>Draft Genome Sequence of Lysobacter capsici AZ78, a Bacterium Antagonistic to Plant-Pathogenic Oomycetes.</title>
        <authorList>
            <person name="Puopolo G."/>
            <person name="Sonego P."/>
            <person name="Engelen K."/>
            <person name="Pertot I."/>
        </authorList>
    </citation>
    <scope>NUCLEOTIDE SEQUENCE [LARGE SCALE GENOMIC DNA]</scope>
    <source>
        <strain evidence="1 2">AZ78</strain>
    </source>
</reference>
<dbReference type="AlphaFoldDB" id="A0A108UCK2"/>
<evidence type="ECO:0000313" key="2">
    <source>
        <dbReference type="Proteomes" id="UP000023435"/>
    </source>
</evidence>
<dbReference type="OrthoDB" id="6027661at2"/>
<dbReference type="Proteomes" id="UP000023435">
    <property type="component" value="Unassembled WGS sequence"/>
</dbReference>
<dbReference type="EMBL" id="JAJA02000001">
    <property type="protein sequence ID" value="KWS06625.1"/>
    <property type="molecule type" value="Genomic_DNA"/>
</dbReference>
<evidence type="ECO:0000313" key="1">
    <source>
        <dbReference type="EMBL" id="KWS06625.1"/>
    </source>
</evidence>
<accession>A0A108UCK2</accession>
<sequence>MPRRLLARFRGRGGNGRGDGPLPPLALTPELVAAAIEVFGQGERSDNAIEADMLALAGHPLTARRLVDVIPEAFGLVLVAHIPGCAGMEMAQTFSARSADGEWREIPCEREPLFALAAAAAMRMYHDGPRDRFRAIATRASIVNAVSQALDQVDSLEGASMAGPAFNGIPAELYSA</sequence>
<name>A0A108UCK2_9GAMM</name>
<protein>
    <submittedName>
        <fullName evidence="1">Uncharacterized protein</fullName>
    </submittedName>
</protein>
<comment type="caution">
    <text evidence="1">The sequence shown here is derived from an EMBL/GenBank/DDBJ whole genome shotgun (WGS) entry which is preliminary data.</text>
</comment>
<proteinExistence type="predicted"/>
<dbReference type="RefSeq" id="WP_036104755.1">
    <property type="nucleotide sequence ID" value="NZ_JAJA02000001.1"/>
</dbReference>
<organism evidence="1 2">
    <name type="scientific">Lysobacter capsici AZ78</name>
    <dbReference type="NCBI Taxonomy" id="1444315"/>
    <lineage>
        <taxon>Bacteria</taxon>
        <taxon>Pseudomonadati</taxon>
        <taxon>Pseudomonadota</taxon>
        <taxon>Gammaproteobacteria</taxon>
        <taxon>Lysobacterales</taxon>
        <taxon>Lysobacteraceae</taxon>
        <taxon>Lysobacter</taxon>
    </lineage>
</organism>
<keyword evidence="2" id="KW-1185">Reference proteome</keyword>
<gene>
    <name evidence="1" type="ORF">AZ78_4181</name>
</gene>